<feature type="compositionally biased region" description="Polar residues" evidence="1">
    <location>
        <begin position="332"/>
        <end position="345"/>
    </location>
</feature>
<dbReference type="KEGG" id="tps:THAPS_10762"/>
<feature type="compositionally biased region" description="Low complexity" evidence="1">
    <location>
        <begin position="346"/>
        <end position="360"/>
    </location>
</feature>
<dbReference type="HOGENOM" id="CLU_703025_0_0_1"/>
<feature type="compositionally biased region" description="Basic residues" evidence="1">
    <location>
        <begin position="384"/>
        <end position="393"/>
    </location>
</feature>
<dbReference type="InParanoid" id="B5YLF4"/>
<accession>B5YLF4</accession>
<reference evidence="2 3" key="2">
    <citation type="journal article" date="2008" name="Nature">
        <title>The Phaeodactylum genome reveals the evolutionary history of diatom genomes.</title>
        <authorList>
            <person name="Bowler C."/>
            <person name="Allen A.E."/>
            <person name="Badger J.H."/>
            <person name="Grimwood J."/>
            <person name="Jabbari K."/>
            <person name="Kuo A."/>
            <person name="Maheswari U."/>
            <person name="Martens C."/>
            <person name="Maumus F."/>
            <person name="Otillar R.P."/>
            <person name="Rayko E."/>
            <person name="Salamov A."/>
            <person name="Vandepoele K."/>
            <person name="Beszteri B."/>
            <person name="Gruber A."/>
            <person name="Heijde M."/>
            <person name="Katinka M."/>
            <person name="Mock T."/>
            <person name="Valentin K."/>
            <person name="Verret F."/>
            <person name="Berges J.A."/>
            <person name="Brownlee C."/>
            <person name="Cadoret J.P."/>
            <person name="Chiovitti A."/>
            <person name="Choi C.J."/>
            <person name="Coesel S."/>
            <person name="De Martino A."/>
            <person name="Detter J.C."/>
            <person name="Durkin C."/>
            <person name="Falciatore A."/>
            <person name="Fournet J."/>
            <person name="Haruta M."/>
            <person name="Huysman M.J."/>
            <person name="Jenkins B.D."/>
            <person name="Jiroutova K."/>
            <person name="Jorgensen R.E."/>
            <person name="Joubert Y."/>
            <person name="Kaplan A."/>
            <person name="Kroger N."/>
            <person name="Kroth P.G."/>
            <person name="La Roche J."/>
            <person name="Lindquist E."/>
            <person name="Lommer M."/>
            <person name="Martin-Jezequel V."/>
            <person name="Lopez P.J."/>
            <person name="Lucas S."/>
            <person name="Mangogna M."/>
            <person name="McGinnis K."/>
            <person name="Medlin L.K."/>
            <person name="Montsant A."/>
            <person name="Oudot-Le Secq M.P."/>
            <person name="Napoli C."/>
            <person name="Obornik M."/>
            <person name="Parker M.S."/>
            <person name="Petit J.L."/>
            <person name="Porcel B.M."/>
            <person name="Poulsen N."/>
            <person name="Robison M."/>
            <person name="Rychlewski L."/>
            <person name="Rynearson T.A."/>
            <person name="Schmutz J."/>
            <person name="Shapiro H."/>
            <person name="Siaut M."/>
            <person name="Stanley M."/>
            <person name="Sussman M.R."/>
            <person name="Taylor A.R."/>
            <person name="Vardi A."/>
            <person name="von Dassow P."/>
            <person name="Vyverman W."/>
            <person name="Willis A."/>
            <person name="Wyrwicz L.S."/>
            <person name="Rokhsar D.S."/>
            <person name="Weissenbach J."/>
            <person name="Armbrust E.V."/>
            <person name="Green B.R."/>
            <person name="Van de Peer Y."/>
            <person name="Grigoriev I.V."/>
        </authorList>
    </citation>
    <scope>NUCLEOTIDE SEQUENCE [LARGE SCALE GENOMIC DNA]</scope>
    <source>
        <strain evidence="2 3">CCMP1335</strain>
    </source>
</reference>
<organism evidence="2 3">
    <name type="scientific">Thalassiosira pseudonana</name>
    <name type="common">Marine diatom</name>
    <name type="synonym">Cyclotella nana</name>
    <dbReference type="NCBI Taxonomy" id="35128"/>
    <lineage>
        <taxon>Eukaryota</taxon>
        <taxon>Sar</taxon>
        <taxon>Stramenopiles</taxon>
        <taxon>Ochrophyta</taxon>
        <taxon>Bacillariophyta</taxon>
        <taxon>Coscinodiscophyceae</taxon>
        <taxon>Thalassiosirophycidae</taxon>
        <taxon>Thalassiosirales</taxon>
        <taxon>Thalassiosiraceae</taxon>
        <taxon>Thalassiosira</taxon>
    </lineage>
</organism>
<dbReference type="AlphaFoldDB" id="B5YLF4"/>
<dbReference type="GeneID" id="7450919"/>
<dbReference type="RefSeq" id="XP_002295503.1">
    <property type="nucleotide sequence ID" value="XM_002295467.1"/>
</dbReference>
<dbReference type="PaxDb" id="35128-Thaps10762"/>
<feature type="compositionally biased region" description="Low complexity" evidence="1">
    <location>
        <begin position="238"/>
        <end position="249"/>
    </location>
</feature>
<evidence type="ECO:0000313" key="2">
    <source>
        <dbReference type="EMBL" id="ACI64220.1"/>
    </source>
</evidence>
<dbReference type="EMBL" id="CP001159">
    <property type="protein sequence ID" value="ACI64220.1"/>
    <property type="molecule type" value="Genomic_DNA"/>
</dbReference>
<dbReference type="InterPro" id="IPR036388">
    <property type="entry name" value="WH-like_DNA-bd_sf"/>
</dbReference>
<proteinExistence type="predicted"/>
<reference evidence="2 3" key="1">
    <citation type="journal article" date="2004" name="Science">
        <title>The genome of the diatom Thalassiosira pseudonana: ecology, evolution, and metabolism.</title>
        <authorList>
            <person name="Armbrust E.V."/>
            <person name="Berges J.A."/>
            <person name="Bowler C."/>
            <person name="Green B.R."/>
            <person name="Martinez D."/>
            <person name="Putnam N.H."/>
            <person name="Zhou S."/>
            <person name="Allen A.E."/>
            <person name="Apt K.E."/>
            <person name="Bechner M."/>
            <person name="Brzezinski M.A."/>
            <person name="Chaal B.K."/>
            <person name="Chiovitti A."/>
            <person name="Davis A.K."/>
            <person name="Demarest M.S."/>
            <person name="Detter J.C."/>
            <person name="Glavina T."/>
            <person name="Goodstein D."/>
            <person name="Hadi M.Z."/>
            <person name="Hellsten U."/>
            <person name="Hildebrand M."/>
            <person name="Jenkins B.D."/>
            <person name="Jurka J."/>
            <person name="Kapitonov V.V."/>
            <person name="Kroger N."/>
            <person name="Lau W.W."/>
            <person name="Lane T.W."/>
            <person name="Larimer F.W."/>
            <person name="Lippmeier J.C."/>
            <person name="Lucas S."/>
            <person name="Medina M."/>
            <person name="Montsant A."/>
            <person name="Obornik M."/>
            <person name="Parker M.S."/>
            <person name="Palenik B."/>
            <person name="Pazour G.J."/>
            <person name="Richardson P.M."/>
            <person name="Rynearson T.A."/>
            <person name="Saito M.A."/>
            <person name="Schwartz D.C."/>
            <person name="Thamatrakoln K."/>
            <person name="Valentin K."/>
            <person name="Vardi A."/>
            <person name="Wilkerson F.P."/>
            <person name="Rokhsar D.S."/>
        </authorList>
    </citation>
    <scope>NUCLEOTIDE SEQUENCE [LARGE SCALE GENOMIC DNA]</scope>
    <source>
        <strain evidence="2 3">CCMP1335</strain>
    </source>
</reference>
<gene>
    <name evidence="2" type="ORF">THAPS_10762</name>
</gene>
<evidence type="ECO:0000313" key="3">
    <source>
        <dbReference type="Proteomes" id="UP000001449"/>
    </source>
</evidence>
<evidence type="ECO:0008006" key="4">
    <source>
        <dbReference type="Google" id="ProtNLM"/>
    </source>
</evidence>
<feature type="region of interest" description="Disordered" evidence="1">
    <location>
        <begin position="236"/>
        <end position="258"/>
    </location>
</feature>
<feature type="region of interest" description="Disordered" evidence="1">
    <location>
        <begin position="328"/>
        <end position="393"/>
    </location>
</feature>
<evidence type="ECO:0000256" key="1">
    <source>
        <dbReference type="SAM" id="MobiDB-lite"/>
    </source>
</evidence>
<feature type="region of interest" description="Disordered" evidence="1">
    <location>
        <begin position="1"/>
        <end position="101"/>
    </location>
</feature>
<sequence>MNGDEKSMNDTTGGPREVVNTKAKAKRRKPSTFDDTVSAITGDDTKVQSSQTAENNDESETSRYPSKNNIERETDTAVEDVNVDDADDKQKQPSPHKESFATQLMLMVQTESYDENSSIRWLPAGNGFEIMDQATFEKDVLPKWGFHQLERNKSGRYVFMNEASTVASTTDASSATQTSATSLGLPPMPPQLASIHHSITSQLNSIITSYSQTPVLMSSLQNAISNVLNNPLTYGIQTPPNDTNANPPTHSFSNPLQPPQPLRMEANPIQQMLPLPSSVNLNPVVEAPLDGIVENVLRFLSQVHSSNHQQAAAVQAAPLRYGGGARVLPSPSVGSTSQQQFINAQTSSPSAATTSTLSSPDKGGNQERTPPSEESPERGDRDRGGKRKRSRER</sequence>
<dbReference type="Gene3D" id="1.10.10.10">
    <property type="entry name" value="Winged helix-like DNA-binding domain superfamily/Winged helix DNA-binding domain"/>
    <property type="match status" value="1"/>
</dbReference>
<protein>
    <recommendedName>
        <fullName evidence="4">HSF-type DNA-binding domain-containing protein</fullName>
    </recommendedName>
</protein>
<feature type="compositionally biased region" description="Acidic residues" evidence="1">
    <location>
        <begin position="76"/>
        <end position="87"/>
    </location>
</feature>
<name>B5YLF4_THAPS</name>
<dbReference type="Proteomes" id="UP000001449">
    <property type="component" value="Chromosome 18"/>
</dbReference>
<keyword evidence="3" id="KW-1185">Reference proteome</keyword>
<feature type="compositionally biased region" description="Basic and acidic residues" evidence="1">
    <location>
        <begin position="88"/>
        <end position="99"/>
    </location>
</feature>